<organism evidence="3">
    <name type="scientific">Panstrongylus lignarius</name>
    <dbReference type="NCBI Taxonomy" id="156445"/>
    <lineage>
        <taxon>Eukaryota</taxon>
        <taxon>Metazoa</taxon>
        <taxon>Ecdysozoa</taxon>
        <taxon>Arthropoda</taxon>
        <taxon>Hexapoda</taxon>
        <taxon>Insecta</taxon>
        <taxon>Pterygota</taxon>
        <taxon>Neoptera</taxon>
        <taxon>Paraneoptera</taxon>
        <taxon>Hemiptera</taxon>
        <taxon>Heteroptera</taxon>
        <taxon>Panheteroptera</taxon>
        <taxon>Cimicomorpha</taxon>
        <taxon>Reduviidae</taxon>
        <taxon>Triatominae</taxon>
        <taxon>Panstrongylus</taxon>
    </lineage>
</organism>
<keyword evidence="1" id="KW-0472">Membrane</keyword>
<feature type="chain" id="PRO_5011990879" description="Secreted protein" evidence="2">
    <location>
        <begin position="22"/>
        <end position="77"/>
    </location>
</feature>
<evidence type="ECO:0000256" key="1">
    <source>
        <dbReference type="SAM" id="Phobius"/>
    </source>
</evidence>
<protein>
    <recommendedName>
        <fullName evidence="4">Secreted protein</fullName>
    </recommendedName>
</protein>
<keyword evidence="2" id="KW-0732">Signal</keyword>
<accession>A0A224XT36</accession>
<proteinExistence type="predicted"/>
<name>A0A224XT36_9HEMI</name>
<evidence type="ECO:0008006" key="4">
    <source>
        <dbReference type="Google" id="ProtNLM"/>
    </source>
</evidence>
<keyword evidence="1" id="KW-0812">Transmembrane</keyword>
<evidence type="ECO:0000313" key="3">
    <source>
        <dbReference type="EMBL" id="JAW15707.1"/>
    </source>
</evidence>
<sequence>MKKSQILAWHFISVLIPQIEAFFSGKTNIMSYFPSNYPLLLRSFLVTALFGIYYCVISAMTSTCRHSWHVVKFYFNQ</sequence>
<dbReference type="AlphaFoldDB" id="A0A224XT36"/>
<dbReference type="EMBL" id="GFTR01000719">
    <property type="protein sequence ID" value="JAW15707.1"/>
    <property type="molecule type" value="Transcribed_RNA"/>
</dbReference>
<keyword evidence="1" id="KW-1133">Transmembrane helix</keyword>
<feature type="transmembrane region" description="Helical" evidence="1">
    <location>
        <begin position="37"/>
        <end position="57"/>
    </location>
</feature>
<feature type="signal peptide" evidence="2">
    <location>
        <begin position="1"/>
        <end position="21"/>
    </location>
</feature>
<evidence type="ECO:0000256" key="2">
    <source>
        <dbReference type="SAM" id="SignalP"/>
    </source>
</evidence>
<reference evidence="3" key="1">
    <citation type="journal article" date="2018" name="PLoS Negl. Trop. Dis.">
        <title>An insight into the salivary gland and fat body transcriptome of Panstrongylus lignarius (Hemiptera: Heteroptera), the main vector of Chagas disease in Peru.</title>
        <authorList>
            <person name="Nevoa J.C."/>
            <person name="Mendes M.T."/>
            <person name="da Silva M.V."/>
            <person name="Soares S.C."/>
            <person name="Oliveira C.J.F."/>
            <person name="Ribeiro J.M.C."/>
        </authorList>
    </citation>
    <scope>NUCLEOTIDE SEQUENCE</scope>
</reference>